<feature type="region of interest" description="Disordered" evidence="1">
    <location>
        <begin position="141"/>
        <end position="169"/>
    </location>
</feature>
<evidence type="ECO:0000313" key="2">
    <source>
        <dbReference type="EMBL" id="KAK6179546.1"/>
    </source>
</evidence>
<sequence>MLKFMKENGKSSGNKQDRIDLWSQTTSYPIQYSEVGRGAHARNSNADNALKNTVSAMESIHKKEIKKLDFSKKHVENSMVAYSEKMRRISTDKFVERLKFEQEEENSKRWTNITKLYDEAIKTVSSEINYTQATDRARTISFSYPRNPTPPKRKASQQERPASFAQADADNPCVESKYTECKPELETAKRTRKRATVLAPQVLTQNCDKLPPINIRPDISKSVELQDITLNEEIVSESHDKSLISDLPRSSTPKKPSEVELPTIRTPRNSVVISSFPGLTEDEIQKFHIPSPEEYSPSDDSKSSDPPKAVRKSSKTTRKESRKGSHHDVRLAGLHNGNKETNRVTKTSKDMRDKTINQEDPVGFNPHRRRSLSMPTSQRGHKHLKTKCLVDCEGNEIVLKSVLRHRKTSDITYMVKKSVQFQLPDLDKSNFDLYKHAKCEQSPNTITIIRTD</sequence>
<accession>A0AAN8PUU5</accession>
<reference evidence="2 3" key="1">
    <citation type="submission" date="2024-01" db="EMBL/GenBank/DDBJ databases">
        <title>The genome of the rayed Mediterranean limpet Patella caerulea (Linnaeus, 1758).</title>
        <authorList>
            <person name="Anh-Thu Weber A."/>
            <person name="Halstead-Nussloch G."/>
        </authorList>
    </citation>
    <scope>NUCLEOTIDE SEQUENCE [LARGE SCALE GENOMIC DNA]</scope>
    <source>
        <strain evidence="2">AATW-2023a</strain>
        <tissue evidence="2">Whole specimen</tissue>
    </source>
</reference>
<comment type="caution">
    <text evidence="2">The sequence shown here is derived from an EMBL/GenBank/DDBJ whole genome shotgun (WGS) entry which is preliminary data.</text>
</comment>
<dbReference type="EMBL" id="JAZGQO010000008">
    <property type="protein sequence ID" value="KAK6179546.1"/>
    <property type="molecule type" value="Genomic_DNA"/>
</dbReference>
<feature type="compositionally biased region" description="Basic and acidic residues" evidence="1">
    <location>
        <begin position="317"/>
        <end position="330"/>
    </location>
</feature>
<proteinExistence type="predicted"/>
<gene>
    <name evidence="2" type="ORF">SNE40_011877</name>
</gene>
<feature type="compositionally biased region" description="Basic and acidic residues" evidence="1">
    <location>
        <begin position="337"/>
        <end position="357"/>
    </location>
</feature>
<feature type="region of interest" description="Disordered" evidence="1">
    <location>
        <begin position="1"/>
        <end position="20"/>
    </location>
</feature>
<name>A0AAN8PUU5_PATCE</name>
<evidence type="ECO:0000256" key="1">
    <source>
        <dbReference type="SAM" id="MobiDB-lite"/>
    </source>
</evidence>
<dbReference type="Proteomes" id="UP001347796">
    <property type="component" value="Unassembled WGS sequence"/>
</dbReference>
<feature type="region of interest" description="Disordered" evidence="1">
    <location>
        <begin position="289"/>
        <end position="381"/>
    </location>
</feature>
<evidence type="ECO:0000313" key="3">
    <source>
        <dbReference type="Proteomes" id="UP001347796"/>
    </source>
</evidence>
<organism evidence="2 3">
    <name type="scientific">Patella caerulea</name>
    <name type="common">Rayed Mediterranean limpet</name>
    <dbReference type="NCBI Taxonomy" id="87958"/>
    <lineage>
        <taxon>Eukaryota</taxon>
        <taxon>Metazoa</taxon>
        <taxon>Spiralia</taxon>
        <taxon>Lophotrochozoa</taxon>
        <taxon>Mollusca</taxon>
        <taxon>Gastropoda</taxon>
        <taxon>Patellogastropoda</taxon>
        <taxon>Patelloidea</taxon>
        <taxon>Patellidae</taxon>
        <taxon>Patella</taxon>
    </lineage>
</organism>
<protein>
    <submittedName>
        <fullName evidence="2">Uncharacterized protein</fullName>
    </submittedName>
</protein>
<keyword evidence="3" id="KW-1185">Reference proteome</keyword>
<dbReference type="AlphaFoldDB" id="A0AAN8PUU5"/>
<feature type="region of interest" description="Disordered" evidence="1">
    <location>
        <begin position="238"/>
        <end position="263"/>
    </location>
</feature>